<dbReference type="PANTHER" id="PTHR47032">
    <property type="entry name" value="UDP-D-XYLOSE:L-FUCOSE ALPHA-1,3-D-XYLOSYLTRANSFERASE-RELATED"/>
    <property type="match status" value="1"/>
</dbReference>
<dbReference type="PANTHER" id="PTHR47032:SF1">
    <property type="entry name" value="UDP-D-XYLOSE:L-FUCOSE ALPHA-1,3-D-XYLOSYLTRANSFERASE-RELATED"/>
    <property type="match status" value="1"/>
</dbReference>
<feature type="region of interest" description="Disordered" evidence="1">
    <location>
        <begin position="186"/>
        <end position="251"/>
    </location>
</feature>
<dbReference type="OrthoDB" id="540503at2759"/>
<evidence type="ECO:0000313" key="4">
    <source>
        <dbReference type="Proteomes" id="UP000650467"/>
    </source>
</evidence>
<evidence type="ECO:0000256" key="1">
    <source>
        <dbReference type="SAM" id="MobiDB-lite"/>
    </source>
</evidence>
<dbReference type="Proteomes" id="UP000650467">
    <property type="component" value="Unassembled WGS sequence"/>
</dbReference>
<dbReference type="InterPro" id="IPR005069">
    <property type="entry name" value="Nucl-diP-sugar_transferase"/>
</dbReference>
<comment type="caution">
    <text evidence="3">The sequence shown here is derived from an EMBL/GenBank/DDBJ whole genome shotgun (WGS) entry which is preliminary data.</text>
</comment>
<feature type="region of interest" description="Disordered" evidence="1">
    <location>
        <begin position="400"/>
        <end position="420"/>
    </location>
</feature>
<dbReference type="GO" id="GO:0005794">
    <property type="term" value="C:Golgi apparatus"/>
    <property type="evidence" value="ECO:0007669"/>
    <property type="project" value="TreeGrafter"/>
</dbReference>
<name>A0A836B011_CHLIN</name>
<accession>A0A836B011</accession>
<feature type="compositionally biased region" description="Gly residues" evidence="1">
    <location>
        <begin position="199"/>
        <end position="211"/>
    </location>
</feature>
<keyword evidence="4" id="KW-1185">Reference proteome</keyword>
<feature type="compositionally biased region" description="Basic and acidic residues" evidence="1">
    <location>
        <begin position="242"/>
        <end position="251"/>
    </location>
</feature>
<evidence type="ECO:0000313" key="3">
    <source>
        <dbReference type="EMBL" id="KAG2443750.1"/>
    </source>
</evidence>
<reference evidence="3" key="1">
    <citation type="journal article" date="2020" name="bioRxiv">
        <title>Comparative genomics of Chlamydomonas.</title>
        <authorList>
            <person name="Craig R.J."/>
            <person name="Hasan A.R."/>
            <person name="Ness R.W."/>
            <person name="Keightley P.D."/>
        </authorList>
    </citation>
    <scope>NUCLEOTIDE SEQUENCE</scope>
    <source>
        <strain evidence="3">SAG 7.73</strain>
    </source>
</reference>
<feature type="region of interest" description="Disordered" evidence="1">
    <location>
        <begin position="288"/>
        <end position="308"/>
    </location>
</feature>
<evidence type="ECO:0000259" key="2">
    <source>
        <dbReference type="Pfam" id="PF03407"/>
    </source>
</evidence>
<gene>
    <name evidence="3" type="ORF">HXX76_002096</name>
</gene>
<dbReference type="Pfam" id="PF03407">
    <property type="entry name" value="Nucleotid_trans"/>
    <property type="match status" value="1"/>
</dbReference>
<feature type="compositionally biased region" description="Low complexity" evidence="1">
    <location>
        <begin position="295"/>
        <end position="304"/>
    </location>
</feature>
<proteinExistence type="predicted"/>
<dbReference type="AlphaFoldDB" id="A0A836B011"/>
<sequence length="420" mass="44005">MFLRRVKGCRARYPDDAAEEESARGPNTSDCDRGFVILTMGNDLVMRSMVPLLLESLQRIEHVGPDGGRDDLTNHTTVVGVTRHADEKCEDLRRSYSHSCTGDGSSGLYDGDNVYPSHKALAYGMVKLRYLVNALTTNLDILYVDADIVFLRDPIPLLLRAAEEADADVVVANAAAPCGSAAQAWDPEALDSGSSSAGAGAGGGSSSGSGGAEEDEEDGGERHRRRRALASAEEEDEDEEEGGKGPRVDAGGDVRYATGLAFYRSTPAALRCAYSLLLDMAWHASRGHSVGRGISSTRSDGSSSSEEEPVVWEQERFAAFMPTCMSALGRGLAALPQRSVLTTCGADAPAAEELLAGKGGGGGEVVAVHVSSAPPGGGGQGGAVEASLAARVAVMKKVLGIEGDEGEGEGEEEEKKMERR</sequence>
<dbReference type="InterPro" id="IPR052636">
    <property type="entry name" value="UDP-D-xylose:L-fucose_XylT"/>
</dbReference>
<organism evidence="3 4">
    <name type="scientific">Chlamydomonas incerta</name>
    <dbReference type="NCBI Taxonomy" id="51695"/>
    <lineage>
        <taxon>Eukaryota</taxon>
        <taxon>Viridiplantae</taxon>
        <taxon>Chlorophyta</taxon>
        <taxon>core chlorophytes</taxon>
        <taxon>Chlorophyceae</taxon>
        <taxon>CS clade</taxon>
        <taxon>Chlamydomonadales</taxon>
        <taxon>Chlamydomonadaceae</taxon>
        <taxon>Chlamydomonas</taxon>
    </lineage>
</organism>
<feature type="compositionally biased region" description="Acidic residues" evidence="1">
    <location>
        <begin position="232"/>
        <end position="241"/>
    </location>
</feature>
<dbReference type="EMBL" id="JAEHOC010000003">
    <property type="protein sequence ID" value="KAG2443750.1"/>
    <property type="molecule type" value="Genomic_DNA"/>
</dbReference>
<feature type="domain" description="Nucleotide-diphospho-sugar transferase" evidence="2">
    <location>
        <begin position="74"/>
        <end position="172"/>
    </location>
</feature>
<protein>
    <recommendedName>
        <fullName evidence="2">Nucleotide-diphospho-sugar transferase domain-containing protein</fullName>
    </recommendedName>
</protein>
<dbReference type="GO" id="GO:0016757">
    <property type="term" value="F:glycosyltransferase activity"/>
    <property type="evidence" value="ECO:0007669"/>
    <property type="project" value="TreeGrafter"/>
</dbReference>
<feature type="compositionally biased region" description="Acidic residues" evidence="1">
    <location>
        <begin position="402"/>
        <end position="412"/>
    </location>
</feature>